<protein>
    <submittedName>
        <fullName evidence="2">Uncharacterized protein</fullName>
    </submittedName>
</protein>
<evidence type="ECO:0000313" key="3">
    <source>
        <dbReference type="Proteomes" id="UP000647339"/>
    </source>
</evidence>
<proteinExistence type="predicted"/>
<sequence length="89" mass="10692">MKKLLIVLPFFTLLSCAAFRITADIGMTKEEFEKANINEEIIEMDETYTIYTIPTSEYDEKYFYFKNDQLIRMDQGYYLRQVLYLMDAE</sequence>
<gene>
    <name evidence="2" type="ORF">GCM10011339_19230</name>
</gene>
<keyword evidence="3" id="KW-1185">Reference proteome</keyword>
<dbReference type="PROSITE" id="PS51257">
    <property type="entry name" value="PROKAR_LIPOPROTEIN"/>
    <property type="match status" value="1"/>
</dbReference>
<feature type="signal peptide" evidence="1">
    <location>
        <begin position="1"/>
        <end position="20"/>
    </location>
</feature>
<accession>A0ABQ1V111</accession>
<organism evidence="2 3">
    <name type="scientific">Echinicola rosea</name>
    <dbReference type="NCBI Taxonomy" id="1807691"/>
    <lineage>
        <taxon>Bacteria</taxon>
        <taxon>Pseudomonadati</taxon>
        <taxon>Bacteroidota</taxon>
        <taxon>Cytophagia</taxon>
        <taxon>Cytophagales</taxon>
        <taxon>Cyclobacteriaceae</taxon>
        <taxon>Echinicola</taxon>
    </lineage>
</organism>
<keyword evidence="1" id="KW-0732">Signal</keyword>
<dbReference type="RefSeq" id="WP_137403398.1">
    <property type="nucleotide sequence ID" value="NZ_BMIU01000008.1"/>
</dbReference>
<evidence type="ECO:0000256" key="1">
    <source>
        <dbReference type="SAM" id="SignalP"/>
    </source>
</evidence>
<comment type="caution">
    <text evidence="2">The sequence shown here is derived from an EMBL/GenBank/DDBJ whole genome shotgun (WGS) entry which is preliminary data.</text>
</comment>
<dbReference type="EMBL" id="BMIU01000008">
    <property type="protein sequence ID" value="GGF31190.1"/>
    <property type="molecule type" value="Genomic_DNA"/>
</dbReference>
<feature type="chain" id="PRO_5046888118" evidence="1">
    <location>
        <begin position="21"/>
        <end position="89"/>
    </location>
</feature>
<name>A0ABQ1V111_9BACT</name>
<evidence type="ECO:0000313" key="2">
    <source>
        <dbReference type="EMBL" id="GGF31190.1"/>
    </source>
</evidence>
<dbReference type="Proteomes" id="UP000647339">
    <property type="component" value="Unassembled WGS sequence"/>
</dbReference>
<reference evidence="3" key="1">
    <citation type="journal article" date="2019" name="Int. J. Syst. Evol. Microbiol.">
        <title>The Global Catalogue of Microorganisms (GCM) 10K type strain sequencing project: providing services to taxonomists for standard genome sequencing and annotation.</title>
        <authorList>
            <consortium name="The Broad Institute Genomics Platform"/>
            <consortium name="The Broad Institute Genome Sequencing Center for Infectious Disease"/>
            <person name="Wu L."/>
            <person name="Ma J."/>
        </authorList>
    </citation>
    <scope>NUCLEOTIDE SEQUENCE [LARGE SCALE GENOMIC DNA]</scope>
    <source>
        <strain evidence="3">CGMCC 1.15407</strain>
    </source>
</reference>